<dbReference type="EMBL" id="MT141574">
    <property type="protein sequence ID" value="QJA67667.1"/>
    <property type="molecule type" value="Genomic_DNA"/>
</dbReference>
<evidence type="ECO:0000313" key="2">
    <source>
        <dbReference type="EMBL" id="QJA84432.1"/>
    </source>
</evidence>
<proteinExistence type="predicted"/>
<evidence type="ECO:0000313" key="1">
    <source>
        <dbReference type="EMBL" id="QJA67667.1"/>
    </source>
</evidence>
<accession>A0A6M3JFP2</accession>
<sequence>MITEEEKQEIIDKAVEKALLMLPEVVGNLMAQHVALSKVNSKFYADHPEFKEKKEIVASIVEKIEGENPLMKYEDLLDKAIPSIRQRIKDAGNLSTDIVPTTLDRNFTRGNGEI</sequence>
<gene>
    <name evidence="2" type="ORF">MM415A00192_0041</name>
    <name evidence="1" type="ORF">MM415B00178_0049</name>
</gene>
<dbReference type="AlphaFoldDB" id="A0A6M3JFP2"/>
<reference evidence="1" key="1">
    <citation type="submission" date="2020-03" db="EMBL/GenBank/DDBJ databases">
        <title>The deep terrestrial virosphere.</title>
        <authorList>
            <person name="Holmfeldt K."/>
            <person name="Nilsson E."/>
            <person name="Simone D."/>
            <person name="Lopez-Fernandez M."/>
            <person name="Wu X."/>
            <person name="de Brujin I."/>
            <person name="Lundin D."/>
            <person name="Andersson A."/>
            <person name="Bertilsson S."/>
            <person name="Dopson M."/>
        </authorList>
    </citation>
    <scope>NUCLEOTIDE SEQUENCE</scope>
    <source>
        <strain evidence="2">MM415A00192</strain>
        <strain evidence="1">MM415B00178</strain>
    </source>
</reference>
<dbReference type="EMBL" id="MT142529">
    <property type="protein sequence ID" value="QJA84432.1"/>
    <property type="molecule type" value="Genomic_DNA"/>
</dbReference>
<name>A0A6M3JFP2_9ZZZZ</name>
<organism evidence="1">
    <name type="scientific">viral metagenome</name>
    <dbReference type="NCBI Taxonomy" id="1070528"/>
    <lineage>
        <taxon>unclassified sequences</taxon>
        <taxon>metagenomes</taxon>
        <taxon>organismal metagenomes</taxon>
    </lineage>
</organism>
<protein>
    <submittedName>
        <fullName evidence="1">Uncharacterized protein</fullName>
    </submittedName>
</protein>